<dbReference type="SUPFAM" id="SSF54373">
    <property type="entry name" value="FAD-linked reductases, C-terminal domain"/>
    <property type="match status" value="1"/>
</dbReference>
<dbReference type="AlphaFoldDB" id="A0A433WNC1"/>
<proteinExistence type="predicted"/>
<dbReference type="InterPro" id="IPR036188">
    <property type="entry name" value="FAD/NAD-bd_sf"/>
</dbReference>
<dbReference type="GO" id="GO:0071949">
    <property type="term" value="F:FAD binding"/>
    <property type="evidence" value="ECO:0007669"/>
    <property type="project" value="InterPro"/>
</dbReference>
<dbReference type="PANTHER" id="PTHR13789">
    <property type="entry name" value="MONOOXYGENASE"/>
    <property type="match status" value="1"/>
</dbReference>
<reference evidence="4" key="1">
    <citation type="submission" date="2020-05" db="EMBL/GenBank/DDBJ databases">
        <title>Chitinophaga laudate sp. nov., isolated from a tropical peat swamp.</title>
        <authorList>
            <person name="Goh C.B.S."/>
            <person name="Lee M.S."/>
            <person name="Parimannan S."/>
            <person name="Pasbakhsh P."/>
            <person name="Yule C.M."/>
            <person name="Rajandas H."/>
            <person name="Loke S."/>
            <person name="Croft L."/>
            <person name="Tan J.B.L."/>
        </authorList>
    </citation>
    <scope>NUCLEOTIDE SEQUENCE</scope>
    <source>
        <strain evidence="4">Mgbs1</strain>
    </source>
</reference>
<evidence type="ECO:0000313" key="5">
    <source>
        <dbReference type="Proteomes" id="UP000281028"/>
    </source>
</evidence>
<evidence type="ECO:0000256" key="2">
    <source>
        <dbReference type="ARBA" id="ARBA00023033"/>
    </source>
</evidence>
<accession>A0A433WNC1</accession>
<dbReference type="PANTHER" id="PTHR13789:SF309">
    <property type="entry name" value="PUTATIVE (AFU_ORTHOLOGUE AFUA_6G14510)-RELATED"/>
    <property type="match status" value="1"/>
</dbReference>
<evidence type="ECO:0000259" key="3">
    <source>
        <dbReference type="Pfam" id="PF01494"/>
    </source>
</evidence>
<keyword evidence="2" id="KW-0503">Monooxygenase</keyword>
<dbReference type="PRINTS" id="PR00420">
    <property type="entry name" value="RNGMNOXGNASE"/>
</dbReference>
<dbReference type="EMBL" id="RIAR02000001">
    <property type="protein sequence ID" value="NSL86185.1"/>
    <property type="molecule type" value="Genomic_DNA"/>
</dbReference>
<name>A0A433WNC1_9BACT</name>
<dbReference type="InterPro" id="IPR050493">
    <property type="entry name" value="FAD-dep_Monooxygenase_BioMet"/>
</dbReference>
<evidence type="ECO:0000256" key="1">
    <source>
        <dbReference type="ARBA" id="ARBA00023002"/>
    </source>
</evidence>
<dbReference type="GO" id="GO:0004497">
    <property type="term" value="F:monooxygenase activity"/>
    <property type="evidence" value="ECO:0007669"/>
    <property type="project" value="UniProtKB-KW"/>
</dbReference>
<dbReference type="InterPro" id="IPR002938">
    <property type="entry name" value="FAD-bd"/>
</dbReference>
<feature type="domain" description="FAD-binding" evidence="3">
    <location>
        <begin position="8"/>
        <end position="344"/>
    </location>
</feature>
<dbReference type="OrthoDB" id="9766816at2"/>
<keyword evidence="1" id="KW-0560">Oxidoreductase</keyword>
<dbReference type="SUPFAM" id="SSF51905">
    <property type="entry name" value="FAD/NAD(P)-binding domain"/>
    <property type="match status" value="1"/>
</dbReference>
<gene>
    <name evidence="4" type="ORF">ECE50_005060</name>
</gene>
<dbReference type="Gene3D" id="3.50.50.60">
    <property type="entry name" value="FAD/NAD(P)-binding domain"/>
    <property type="match status" value="1"/>
</dbReference>
<comment type="caution">
    <text evidence="4">The sequence shown here is derived from an EMBL/GenBank/DDBJ whole genome shotgun (WGS) entry which is preliminary data.</text>
</comment>
<sequence length="380" mass="42413">MFKESVFAIVGCGIGGATMAALLQKQGYRVTVYEQAAAFIPAGTGIHITPNAMKVLRHLGLEPELNETGFAPASFTSRAWDTGEVLFSLPLNNTPALYDGSYLTIHRGAFHGAIVNKVQPGTIQYNKRLKDITQYPDQVVLTFDDATTACADFVIGADGFHSVLRRCVADQSVPVYSGYAAFRAIVPAHRLRSEPLDGLTKWWGHDRFIISYFLSKRKDHFYFAAGIPVDQWKGNSHREATLEELLSGFEGFHPAVQSFLQVSEQHTLWPLFERPAINNWYHERIVLLGDASHPMLPHMAQGAVMAIEDAAVLIRCLDSAGNADWQTVTARYAHNRQERIKRIKEHSSENTWLKTPMDPAWVFAYDAWKAPLVQVTGART</sequence>
<keyword evidence="5" id="KW-1185">Reference proteome</keyword>
<evidence type="ECO:0000313" key="4">
    <source>
        <dbReference type="EMBL" id="NSL86185.1"/>
    </source>
</evidence>
<organism evidence="4 5">
    <name type="scientific">Chitinophaga solisilvae</name>
    <dbReference type="NCBI Taxonomy" id="1233460"/>
    <lineage>
        <taxon>Bacteria</taxon>
        <taxon>Pseudomonadati</taxon>
        <taxon>Bacteroidota</taxon>
        <taxon>Chitinophagia</taxon>
        <taxon>Chitinophagales</taxon>
        <taxon>Chitinophagaceae</taxon>
        <taxon>Chitinophaga</taxon>
    </lineage>
</organism>
<protein>
    <submittedName>
        <fullName evidence="4">NAD(P)-binding protein</fullName>
    </submittedName>
</protein>
<dbReference type="Pfam" id="PF01494">
    <property type="entry name" value="FAD_binding_3"/>
    <property type="match status" value="1"/>
</dbReference>
<dbReference type="Proteomes" id="UP000281028">
    <property type="component" value="Unassembled WGS sequence"/>
</dbReference>